<keyword evidence="1" id="KW-1133">Transmembrane helix</keyword>
<proteinExistence type="predicted"/>
<keyword evidence="3" id="KW-1185">Reference proteome</keyword>
<feature type="transmembrane region" description="Helical" evidence="1">
    <location>
        <begin position="12"/>
        <end position="35"/>
    </location>
</feature>
<sequence>MDIYRSKTALGVLAGIVVALFVTIGGWLGLVWLLLFGTIGGVIGAQLDGRIDIAEIVSTGSGRGRS</sequence>
<accession>A0A1G9QEP8</accession>
<dbReference type="EMBL" id="LT629700">
    <property type="protein sequence ID" value="SDM09453.1"/>
    <property type="molecule type" value="Genomic_DNA"/>
</dbReference>
<evidence type="ECO:0008006" key="4">
    <source>
        <dbReference type="Google" id="ProtNLM"/>
    </source>
</evidence>
<dbReference type="Proteomes" id="UP000199350">
    <property type="component" value="Chromosome I"/>
</dbReference>
<dbReference type="STRING" id="38302.SAMN04488535_1893"/>
<evidence type="ECO:0000313" key="3">
    <source>
        <dbReference type="Proteomes" id="UP000199350"/>
    </source>
</evidence>
<keyword evidence="1" id="KW-0812">Transmembrane</keyword>
<dbReference type="RefSeq" id="WP_092152257.1">
    <property type="nucleotide sequence ID" value="NZ_LT629700.1"/>
</dbReference>
<name>A0A1G9QEP8_9CORY</name>
<keyword evidence="1" id="KW-0472">Membrane</keyword>
<reference evidence="3" key="1">
    <citation type="submission" date="2016-10" db="EMBL/GenBank/DDBJ databases">
        <authorList>
            <person name="Varghese N."/>
            <person name="Submissions S."/>
        </authorList>
    </citation>
    <scope>NUCLEOTIDE SEQUENCE [LARGE SCALE GENOMIC DNA]</scope>
    <source>
        <strain evidence="3">DSM 20632</strain>
    </source>
</reference>
<protein>
    <recommendedName>
        <fullName evidence="4">Small integral membrane protein</fullName>
    </recommendedName>
</protein>
<organism evidence="2 3">
    <name type="scientific">Corynebacterium mycetoides</name>
    <dbReference type="NCBI Taxonomy" id="38302"/>
    <lineage>
        <taxon>Bacteria</taxon>
        <taxon>Bacillati</taxon>
        <taxon>Actinomycetota</taxon>
        <taxon>Actinomycetes</taxon>
        <taxon>Mycobacteriales</taxon>
        <taxon>Corynebacteriaceae</taxon>
        <taxon>Corynebacterium</taxon>
    </lineage>
</organism>
<gene>
    <name evidence="2" type="ORF">SAMN04488535_1893</name>
</gene>
<dbReference type="AlphaFoldDB" id="A0A1G9QEP8"/>
<evidence type="ECO:0000256" key="1">
    <source>
        <dbReference type="SAM" id="Phobius"/>
    </source>
</evidence>
<evidence type="ECO:0000313" key="2">
    <source>
        <dbReference type="EMBL" id="SDM09453.1"/>
    </source>
</evidence>